<evidence type="ECO:0000313" key="2">
    <source>
        <dbReference type="EMBL" id="THU46443.1"/>
    </source>
</evidence>
<evidence type="ECO:0000256" key="1">
    <source>
        <dbReference type="SAM" id="MobiDB-lite"/>
    </source>
</evidence>
<sequence>MGKETEKGEDKRQAEETRSTSGRWRRGGRERRPKAVVRDRRPRRPMASTDVSSRLFPPNKYERTKRPNQIKWFAWRDDPRSFRLQFPHLCSFMRCSLRPGERGSRRLPPMAAPRPLPLFLVVLLLTSLPPAAEGLRLSQWGTLVSLSHSLLTRVANARAARDDLAGADRVRKIADKLTLLGGSGGGIWSLGRDFAWNYVWRGGGVPTAEISRATSRLFEALTEASRIESAAERSRWALRNYRHLVDLADSLFKSLLRTFSRSGPLRETVLALQREVAEGELLKDCLEIVAADLEGLIRIVRDAFLSSSNVDEGEL</sequence>
<keyword evidence="3" id="KW-1185">Reference proteome</keyword>
<proteinExistence type="predicted"/>
<dbReference type="PANTHER" id="PTHR36806">
    <property type="entry name" value="ADENINE PHOSPHORIBOSYLTRANSFERASE"/>
    <property type="match status" value="1"/>
</dbReference>
<comment type="caution">
    <text evidence="2">The sequence shown here is derived from an EMBL/GenBank/DDBJ whole genome shotgun (WGS) entry which is preliminary data.</text>
</comment>
<dbReference type="EMBL" id="PYDT01000010">
    <property type="protein sequence ID" value="THU46443.1"/>
    <property type="molecule type" value="Genomic_DNA"/>
</dbReference>
<dbReference type="AlphaFoldDB" id="A0A4S8IE46"/>
<feature type="region of interest" description="Disordered" evidence="1">
    <location>
        <begin position="1"/>
        <end position="60"/>
    </location>
</feature>
<protein>
    <submittedName>
        <fullName evidence="2">Uncharacterized protein</fullName>
    </submittedName>
</protein>
<feature type="compositionally biased region" description="Basic residues" evidence="1">
    <location>
        <begin position="23"/>
        <end position="44"/>
    </location>
</feature>
<gene>
    <name evidence="2" type="ORF">C4D60_Mb09t05000</name>
</gene>
<reference evidence="2 3" key="1">
    <citation type="journal article" date="2019" name="Nat. Plants">
        <title>Genome sequencing of Musa balbisiana reveals subgenome evolution and function divergence in polyploid bananas.</title>
        <authorList>
            <person name="Yao X."/>
        </authorList>
    </citation>
    <scope>NUCLEOTIDE SEQUENCE [LARGE SCALE GENOMIC DNA]</scope>
    <source>
        <strain evidence="3">cv. DH-PKW</strain>
        <tissue evidence="2">Leaves</tissue>
    </source>
</reference>
<accession>A0A4S8IE46</accession>
<name>A0A4S8IE46_MUSBA</name>
<evidence type="ECO:0000313" key="3">
    <source>
        <dbReference type="Proteomes" id="UP000317650"/>
    </source>
</evidence>
<organism evidence="2 3">
    <name type="scientific">Musa balbisiana</name>
    <name type="common">Banana</name>
    <dbReference type="NCBI Taxonomy" id="52838"/>
    <lineage>
        <taxon>Eukaryota</taxon>
        <taxon>Viridiplantae</taxon>
        <taxon>Streptophyta</taxon>
        <taxon>Embryophyta</taxon>
        <taxon>Tracheophyta</taxon>
        <taxon>Spermatophyta</taxon>
        <taxon>Magnoliopsida</taxon>
        <taxon>Liliopsida</taxon>
        <taxon>Zingiberales</taxon>
        <taxon>Musaceae</taxon>
        <taxon>Musa</taxon>
    </lineage>
</organism>
<feature type="compositionally biased region" description="Basic and acidic residues" evidence="1">
    <location>
        <begin position="1"/>
        <end position="18"/>
    </location>
</feature>
<dbReference type="Proteomes" id="UP000317650">
    <property type="component" value="Chromosome 9"/>
</dbReference>